<keyword evidence="15" id="KW-0812">Transmembrane</keyword>
<keyword evidence="15" id="KW-1133">Transmembrane helix</keyword>
<evidence type="ECO:0000256" key="2">
    <source>
        <dbReference type="ARBA" id="ARBA00004174"/>
    </source>
</evidence>
<feature type="transmembrane region" description="Helical" evidence="15">
    <location>
        <begin position="20"/>
        <end position="46"/>
    </location>
</feature>
<evidence type="ECO:0000256" key="7">
    <source>
        <dbReference type="ARBA" id="ARBA00022824"/>
    </source>
</evidence>
<evidence type="ECO:0000256" key="10">
    <source>
        <dbReference type="ARBA" id="ARBA00023004"/>
    </source>
</evidence>
<evidence type="ECO:0000256" key="12">
    <source>
        <dbReference type="ARBA" id="ARBA00023136"/>
    </source>
</evidence>
<dbReference type="GO" id="GO:0005506">
    <property type="term" value="F:iron ion binding"/>
    <property type="evidence" value="ECO:0007669"/>
    <property type="project" value="InterPro"/>
</dbReference>
<evidence type="ECO:0000256" key="8">
    <source>
        <dbReference type="ARBA" id="ARBA00022848"/>
    </source>
</evidence>
<dbReference type="Gene3D" id="1.10.630.10">
    <property type="entry name" value="Cytochrome P450"/>
    <property type="match status" value="1"/>
</dbReference>
<comment type="subcellular location">
    <subcellularLocation>
        <location evidence="3">Endoplasmic reticulum membrane</location>
        <topology evidence="3">Peripheral membrane protein</topology>
    </subcellularLocation>
    <subcellularLocation>
        <location evidence="2">Microsome membrane</location>
        <topology evidence="2">Peripheral membrane protein</topology>
    </subcellularLocation>
</comment>
<keyword evidence="6 13" id="KW-0479">Metal-binding</keyword>
<dbReference type="InterPro" id="IPR036396">
    <property type="entry name" value="Cyt_P450_sf"/>
</dbReference>
<dbReference type="InterPro" id="IPR050196">
    <property type="entry name" value="Cytochrome_P450_Monoox"/>
</dbReference>
<dbReference type="InterPro" id="IPR001128">
    <property type="entry name" value="Cyt_P450"/>
</dbReference>
<keyword evidence="7" id="KW-0256">Endoplasmic reticulum</keyword>
<dbReference type="GO" id="GO:0004497">
    <property type="term" value="F:monooxygenase activity"/>
    <property type="evidence" value="ECO:0007669"/>
    <property type="project" value="UniProtKB-KW"/>
</dbReference>
<dbReference type="SUPFAM" id="SSF48264">
    <property type="entry name" value="Cytochrome P450"/>
    <property type="match status" value="1"/>
</dbReference>
<feature type="binding site" description="axial binding residue" evidence="13">
    <location>
        <position position="465"/>
    </location>
    <ligand>
        <name>heme</name>
        <dbReference type="ChEBI" id="CHEBI:30413"/>
    </ligand>
    <ligandPart>
        <name>Fe</name>
        <dbReference type="ChEBI" id="CHEBI:18248"/>
    </ligandPart>
</feature>
<dbReference type="PRINTS" id="PR00463">
    <property type="entry name" value="EP450I"/>
</dbReference>
<evidence type="ECO:0000256" key="3">
    <source>
        <dbReference type="ARBA" id="ARBA00004406"/>
    </source>
</evidence>
<evidence type="ECO:0000256" key="5">
    <source>
        <dbReference type="ARBA" id="ARBA00022617"/>
    </source>
</evidence>
<evidence type="ECO:0000256" key="14">
    <source>
        <dbReference type="RuleBase" id="RU000461"/>
    </source>
</evidence>
<evidence type="ECO:0000313" key="16">
    <source>
        <dbReference type="EMBL" id="JAT11882.1"/>
    </source>
</evidence>
<keyword evidence="10 13" id="KW-0408">Iron</keyword>
<evidence type="ECO:0000256" key="15">
    <source>
        <dbReference type="SAM" id="Phobius"/>
    </source>
</evidence>
<keyword evidence="9 14" id="KW-0560">Oxidoreductase</keyword>
<dbReference type="AlphaFoldDB" id="A0A1B6KKA5"/>
<evidence type="ECO:0000256" key="13">
    <source>
        <dbReference type="PIRSR" id="PIRSR602401-1"/>
    </source>
</evidence>
<comment type="similarity">
    <text evidence="4 14">Belongs to the cytochrome P450 family.</text>
</comment>
<name>A0A1B6KKA5_9HEMI</name>
<accession>A0A1B6KKA5</accession>
<keyword evidence="8" id="KW-0492">Microsome</keyword>
<dbReference type="GO" id="GO:0016705">
    <property type="term" value="F:oxidoreductase activity, acting on paired donors, with incorporation or reduction of molecular oxygen"/>
    <property type="evidence" value="ECO:0007669"/>
    <property type="project" value="InterPro"/>
</dbReference>
<dbReference type="InterPro" id="IPR002401">
    <property type="entry name" value="Cyt_P450_E_grp-I"/>
</dbReference>
<protein>
    <recommendedName>
        <fullName evidence="17">Cytochrome P450</fullName>
    </recommendedName>
</protein>
<dbReference type="PROSITE" id="PS00086">
    <property type="entry name" value="CYTOCHROME_P450"/>
    <property type="match status" value="1"/>
</dbReference>
<dbReference type="PANTHER" id="PTHR24291:SF189">
    <property type="entry name" value="CYTOCHROME P450 4C3-RELATED"/>
    <property type="match status" value="1"/>
</dbReference>
<evidence type="ECO:0000256" key="11">
    <source>
        <dbReference type="ARBA" id="ARBA00023033"/>
    </source>
</evidence>
<feature type="non-terminal residue" evidence="16">
    <location>
        <position position="1"/>
    </location>
</feature>
<dbReference type="InterPro" id="IPR017972">
    <property type="entry name" value="Cyt_P450_CS"/>
</dbReference>
<dbReference type="GO" id="GO:0020037">
    <property type="term" value="F:heme binding"/>
    <property type="evidence" value="ECO:0007669"/>
    <property type="project" value="InterPro"/>
</dbReference>
<evidence type="ECO:0008006" key="17">
    <source>
        <dbReference type="Google" id="ProtNLM"/>
    </source>
</evidence>
<proteinExistence type="inferred from homology"/>
<sequence length="518" mass="59155">LTVALSTRLLGKARILQPPAASAAMTILVLPALLAAVCLLLLLAYLQFRWRYRHVLAIASKLSCPPTLPILGNALLFLGEIADVTRNLKRTVVEQKGLFCLWVGPVPLFVVKDPGDLQVVLNSSSMLEKDDSYSLFKVFIGNNLITAPAHIWRKYRKLINPVLHPSNVEHFFPVFNDVGRSLTSKLAVPAPPSDPTHHFHVMAHDAILSTVVSADVNTDDVKKDLRYIIETMGAIFIVRVFKIWLQINWLFNYIYRKELKDCFTFFDKISDQLNNEWEKREIIRKQTPDLLNERPTGINLLDVVFDNQPMKTEDHDWRDELTTMTGTGSETVVGAISFLLITLGHYPEVQDKIFEEIKEVMGDLERDVTPADVTAMTYLNQVIMESIRMHGNVIMIMRKVTKDTKLSSCTLPAGSRLILHLWGMGWNEEQFPHPNRFLPERFSPEQQQTRHKYSFMPFSAGPRNCIGKAYAMMMMKTVLVHVLRRLTVTSHTKLSDIVYEFKLVMFSKTPLLVTFHPR</sequence>
<evidence type="ECO:0000256" key="1">
    <source>
        <dbReference type="ARBA" id="ARBA00001971"/>
    </source>
</evidence>
<evidence type="ECO:0000256" key="6">
    <source>
        <dbReference type="ARBA" id="ARBA00022723"/>
    </source>
</evidence>
<keyword evidence="5 13" id="KW-0349">Heme</keyword>
<keyword evidence="12 15" id="KW-0472">Membrane</keyword>
<gene>
    <name evidence="16" type="ORF">g.14669</name>
</gene>
<dbReference type="PRINTS" id="PR00385">
    <property type="entry name" value="P450"/>
</dbReference>
<dbReference type="GO" id="GO:0005789">
    <property type="term" value="C:endoplasmic reticulum membrane"/>
    <property type="evidence" value="ECO:0007669"/>
    <property type="project" value="UniProtKB-SubCell"/>
</dbReference>
<reference evidence="16" key="1">
    <citation type="submission" date="2015-11" db="EMBL/GenBank/DDBJ databases">
        <title>De novo transcriptome assembly of four potential Pierce s Disease insect vectors from Arizona vineyards.</title>
        <authorList>
            <person name="Tassone E.E."/>
        </authorList>
    </citation>
    <scope>NUCLEOTIDE SEQUENCE</scope>
</reference>
<evidence type="ECO:0000256" key="4">
    <source>
        <dbReference type="ARBA" id="ARBA00010617"/>
    </source>
</evidence>
<dbReference type="Pfam" id="PF00067">
    <property type="entry name" value="p450"/>
    <property type="match status" value="1"/>
</dbReference>
<dbReference type="EMBL" id="GEBQ01028095">
    <property type="protein sequence ID" value="JAT11882.1"/>
    <property type="molecule type" value="Transcribed_RNA"/>
</dbReference>
<keyword evidence="11 14" id="KW-0503">Monooxygenase</keyword>
<dbReference type="PANTHER" id="PTHR24291">
    <property type="entry name" value="CYTOCHROME P450 FAMILY 4"/>
    <property type="match status" value="1"/>
</dbReference>
<evidence type="ECO:0000256" key="9">
    <source>
        <dbReference type="ARBA" id="ARBA00023002"/>
    </source>
</evidence>
<comment type="cofactor">
    <cofactor evidence="1 13">
        <name>heme</name>
        <dbReference type="ChEBI" id="CHEBI:30413"/>
    </cofactor>
</comment>
<organism evidence="16">
    <name type="scientific">Graphocephala atropunctata</name>
    <dbReference type="NCBI Taxonomy" id="36148"/>
    <lineage>
        <taxon>Eukaryota</taxon>
        <taxon>Metazoa</taxon>
        <taxon>Ecdysozoa</taxon>
        <taxon>Arthropoda</taxon>
        <taxon>Hexapoda</taxon>
        <taxon>Insecta</taxon>
        <taxon>Pterygota</taxon>
        <taxon>Neoptera</taxon>
        <taxon>Paraneoptera</taxon>
        <taxon>Hemiptera</taxon>
        <taxon>Auchenorrhyncha</taxon>
        <taxon>Membracoidea</taxon>
        <taxon>Cicadellidae</taxon>
        <taxon>Cicadellinae</taxon>
        <taxon>Cicadellini</taxon>
        <taxon>Graphocephala</taxon>
    </lineage>
</organism>